<reference evidence="1" key="1">
    <citation type="journal article" date="2025" name="Int. J. Syst. Evol. Microbiol.">
        <title>Inconstantimicrobium mannanitabidum sp. nov., a novel member of the family Clostridiaceae isolated from anoxic soil under the treatment of reductive soil disinfestation.</title>
        <authorList>
            <person name="Ueki A."/>
            <person name="Tonouchi A."/>
            <person name="Honma S."/>
            <person name="Kaku N."/>
            <person name="Ueki K."/>
        </authorList>
    </citation>
    <scope>NUCLEOTIDE SEQUENCE</scope>
    <source>
        <strain evidence="1">TW13</strain>
    </source>
</reference>
<dbReference type="EMBL" id="BROD01000001">
    <property type="protein sequence ID" value="GKX65606.1"/>
    <property type="molecule type" value="Genomic_DNA"/>
</dbReference>
<name>A0ACB5R995_9CLOT</name>
<dbReference type="Proteomes" id="UP001058074">
    <property type="component" value="Unassembled WGS sequence"/>
</dbReference>
<sequence length="51" mass="6007">MENIYTVKEVSKMLKTSIKRIYTLIESGELKAIKIGIYKITETELQRFLNQ</sequence>
<proteinExistence type="predicted"/>
<comment type="caution">
    <text evidence="1">The sequence shown here is derived from an EMBL/GenBank/DDBJ whole genome shotgun (WGS) entry which is preliminary data.</text>
</comment>
<protein>
    <submittedName>
        <fullName evidence="1">Uncharacterized protein</fullName>
    </submittedName>
</protein>
<gene>
    <name evidence="1" type="ORF">rsdtw13_08640</name>
</gene>
<evidence type="ECO:0000313" key="1">
    <source>
        <dbReference type="EMBL" id="GKX65606.1"/>
    </source>
</evidence>
<evidence type="ECO:0000313" key="2">
    <source>
        <dbReference type="Proteomes" id="UP001058074"/>
    </source>
</evidence>
<organism evidence="1 2">
    <name type="scientific">Inconstantimicrobium mannanitabidum</name>
    <dbReference type="NCBI Taxonomy" id="1604901"/>
    <lineage>
        <taxon>Bacteria</taxon>
        <taxon>Bacillati</taxon>
        <taxon>Bacillota</taxon>
        <taxon>Clostridia</taxon>
        <taxon>Eubacteriales</taxon>
        <taxon>Clostridiaceae</taxon>
        <taxon>Inconstantimicrobium</taxon>
    </lineage>
</organism>
<keyword evidence="2" id="KW-1185">Reference proteome</keyword>
<accession>A0ACB5R995</accession>